<evidence type="ECO:0000256" key="1">
    <source>
        <dbReference type="SAM" id="MobiDB-lite"/>
    </source>
</evidence>
<evidence type="ECO:0000313" key="3">
    <source>
        <dbReference type="Proteomes" id="UP001201980"/>
    </source>
</evidence>
<feature type="region of interest" description="Disordered" evidence="1">
    <location>
        <begin position="66"/>
        <end position="86"/>
    </location>
</feature>
<protein>
    <submittedName>
        <fullName evidence="2">Uncharacterized protein</fullName>
    </submittedName>
</protein>
<dbReference type="EMBL" id="JAKWBI020000628">
    <property type="protein sequence ID" value="KAJ2893286.1"/>
    <property type="molecule type" value="Genomic_DNA"/>
</dbReference>
<accession>A0AAD5RGE6</accession>
<gene>
    <name evidence="2" type="ORF">MKZ38_008813</name>
</gene>
<comment type="caution">
    <text evidence="2">The sequence shown here is derived from an EMBL/GenBank/DDBJ whole genome shotgun (WGS) entry which is preliminary data.</text>
</comment>
<dbReference type="Proteomes" id="UP001201980">
    <property type="component" value="Unassembled WGS sequence"/>
</dbReference>
<sequence length="86" mass="9566">MFEKAVRTCWEAESFDFVAFFDQKRMGTLALLASLSEACGLRQRETLVHESRSAGKLFDIAPTLASTRSPGGPIPSRNQTKFLSVR</sequence>
<dbReference type="AlphaFoldDB" id="A0AAD5RGE6"/>
<name>A0AAD5RGE6_9PEZI</name>
<feature type="compositionally biased region" description="Polar residues" evidence="1">
    <location>
        <begin position="76"/>
        <end position="86"/>
    </location>
</feature>
<evidence type="ECO:0000313" key="2">
    <source>
        <dbReference type="EMBL" id="KAJ2893286.1"/>
    </source>
</evidence>
<reference evidence="2" key="1">
    <citation type="submission" date="2022-07" db="EMBL/GenBank/DDBJ databases">
        <title>Draft genome sequence of Zalerion maritima ATCC 34329, a (micro)plastics degrading marine fungus.</title>
        <authorList>
            <person name="Paco A."/>
            <person name="Goncalves M.F.M."/>
            <person name="Rocha-Santos T.A.P."/>
            <person name="Alves A."/>
        </authorList>
    </citation>
    <scope>NUCLEOTIDE SEQUENCE</scope>
    <source>
        <strain evidence="2">ATCC 34329</strain>
    </source>
</reference>
<organism evidence="2 3">
    <name type="scientific">Zalerion maritima</name>
    <dbReference type="NCBI Taxonomy" id="339359"/>
    <lineage>
        <taxon>Eukaryota</taxon>
        <taxon>Fungi</taxon>
        <taxon>Dikarya</taxon>
        <taxon>Ascomycota</taxon>
        <taxon>Pezizomycotina</taxon>
        <taxon>Sordariomycetes</taxon>
        <taxon>Lulworthiomycetidae</taxon>
        <taxon>Lulworthiales</taxon>
        <taxon>Lulworthiaceae</taxon>
        <taxon>Zalerion</taxon>
    </lineage>
</organism>
<keyword evidence="3" id="KW-1185">Reference proteome</keyword>
<proteinExistence type="predicted"/>